<organism evidence="1 2">
    <name type="scientific">Aliarcobacter vitoriensis</name>
    <dbReference type="NCBI Taxonomy" id="2011099"/>
    <lineage>
        <taxon>Bacteria</taxon>
        <taxon>Pseudomonadati</taxon>
        <taxon>Campylobacterota</taxon>
        <taxon>Epsilonproteobacteria</taxon>
        <taxon>Campylobacterales</taxon>
        <taxon>Arcobacteraceae</taxon>
        <taxon>Aliarcobacter</taxon>
    </lineage>
</organism>
<sequence>MENIFLVIIALGAAYYLYIKLFKSSGCNCGNGKNSCKTDKK</sequence>
<dbReference type="RefSeq" id="WP_113893429.1">
    <property type="nucleotide sequence ID" value="NZ_JANJGA010000007.1"/>
</dbReference>
<proteinExistence type="predicted"/>
<comment type="caution">
    <text evidence="1">The sequence shown here is derived from an EMBL/GenBank/DDBJ whole genome shotgun (WGS) entry which is preliminary data.</text>
</comment>
<evidence type="ECO:0000313" key="1">
    <source>
        <dbReference type="EMBL" id="RBQ29676.1"/>
    </source>
</evidence>
<dbReference type="AlphaFoldDB" id="A0A366MTU3"/>
<dbReference type="OrthoDB" id="5366038at2"/>
<reference evidence="1 2" key="1">
    <citation type="submission" date="2017-10" db="EMBL/GenBank/DDBJ databases">
        <title>Genomics of the genus Arcobacter.</title>
        <authorList>
            <person name="Perez-Cataluna A."/>
            <person name="Figueras M.J."/>
        </authorList>
    </citation>
    <scope>NUCLEOTIDE SEQUENCE [LARGE SCALE GENOMIC DNA]</scope>
    <source>
        <strain evidence="1 2">CECT 9230</strain>
    </source>
</reference>
<evidence type="ECO:0000313" key="2">
    <source>
        <dbReference type="Proteomes" id="UP000252669"/>
    </source>
</evidence>
<name>A0A366MTU3_9BACT</name>
<accession>A0A366MTU3</accession>
<protein>
    <submittedName>
        <fullName evidence="1">FeoB-associated Cys-rich membrane protein</fullName>
    </submittedName>
</protein>
<gene>
    <name evidence="1" type="ORF">CRU91_03505</name>
</gene>
<dbReference type="EMBL" id="PDKB01000004">
    <property type="protein sequence ID" value="RBQ29676.1"/>
    <property type="molecule type" value="Genomic_DNA"/>
</dbReference>
<keyword evidence="2" id="KW-1185">Reference proteome</keyword>
<dbReference type="Proteomes" id="UP000252669">
    <property type="component" value="Unassembled WGS sequence"/>
</dbReference>